<feature type="compositionally biased region" description="Basic and acidic residues" evidence="1">
    <location>
        <begin position="146"/>
        <end position="164"/>
    </location>
</feature>
<evidence type="ECO:0008006" key="4">
    <source>
        <dbReference type="Google" id="ProtNLM"/>
    </source>
</evidence>
<evidence type="ECO:0000313" key="3">
    <source>
        <dbReference type="Proteomes" id="UP000294359"/>
    </source>
</evidence>
<feature type="region of interest" description="Disordered" evidence="1">
    <location>
        <begin position="113"/>
        <end position="164"/>
    </location>
</feature>
<reference evidence="2 3" key="1">
    <citation type="submission" date="2019-03" db="EMBL/GenBank/DDBJ databases">
        <title>Draft Genome Sequences of Six Type Strains of the Genus Massilia.</title>
        <authorList>
            <person name="Miess H."/>
            <person name="Frediansyhah A."/>
            <person name="Gross H."/>
        </authorList>
    </citation>
    <scope>NUCLEOTIDE SEQUENCE [LARGE SCALE GENOMIC DNA]</scope>
    <source>
        <strain evidence="2 3">DSM 17505</strain>
    </source>
</reference>
<protein>
    <recommendedName>
        <fullName evidence="4">DUF4148 domain-containing protein</fullName>
    </recommendedName>
</protein>
<keyword evidence="3" id="KW-1185">Reference proteome</keyword>
<dbReference type="Proteomes" id="UP000294359">
    <property type="component" value="Chromosome"/>
</dbReference>
<dbReference type="RefSeq" id="WP_134387295.1">
    <property type="nucleotide sequence ID" value="NZ_BMWW01000002.1"/>
</dbReference>
<proteinExistence type="predicted"/>
<dbReference type="EMBL" id="CP038026">
    <property type="protein sequence ID" value="QBQ38596.1"/>
    <property type="molecule type" value="Genomic_DNA"/>
</dbReference>
<name>A0ABX5SDY2_9BURK</name>
<evidence type="ECO:0000256" key="1">
    <source>
        <dbReference type="SAM" id="MobiDB-lite"/>
    </source>
</evidence>
<evidence type="ECO:0000313" key="2">
    <source>
        <dbReference type="EMBL" id="QBQ38596.1"/>
    </source>
</evidence>
<gene>
    <name evidence="2" type="ORF">E1742_22275</name>
</gene>
<sequence length="164" mass="17746">MKPVSDERETKIFRSKKCLHGESFRANTIKRDGIINQGGNMSDMLRKTVLMAAGVALVQMSTVAIAQTKTTTDKTVAVKAETNMARGIAGPLTMTREQRLAAKPVDWKAATGVQKQSAMSADDKAALQGAKAELSDGGAPNSSADDEARRDFSEEWKAMDQQDR</sequence>
<accession>A0ABX5SDY2</accession>
<organism evidence="2 3">
    <name type="scientific">Pseudoduganella plicata</name>
    <dbReference type="NCBI Taxonomy" id="321984"/>
    <lineage>
        <taxon>Bacteria</taxon>
        <taxon>Pseudomonadati</taxon>
        <taxon>Pseudomonadota</taxon>
        <taxon>Betaproteobacteria</taxon>
        <taxon>Burkholderiales</taxon>
        <taxon>Oxalobacteraceae</taxon>
        <taxon>Telluria group</taxon>
        <taxon>Pseudoduganella</taxon>
    </lineage>
</organism>